<dbReference type="Proteomes" id="UP001548189">
    <property type="component" value="Unassembled WGS sequence"/>
</dbReference>
<dbReference type="RefSeq" id="WP_353896906.1">
    <property type="nucleotide sequence ID" value="NZ_JBEVCJ010000020.1"/>
</dbReference>
<sequence>MKSLFGIINLLVLRRPAVILLFTVSIFLQGLWTQYAYQKFLYLQSQNLDQISVFNEIIIPLAGITLVFQWLLSLVVCIQFYPNFSSANQQSLLILSAVSRKKLLTIFARILNWVGGLPLLVFTLITFLFYLSSALDLARVVFVVVALALIQLTINWFLLSISLLVVKPLITFLVGCLFIIMLVTAELSMRLFSLDSIWQGIILPYFSFREGLLTYADLIGYLGWNILGWFFCLGLLNSWSTKQGVLRNYYSGIVLGILLVFSALLVPGKIDFTHDHRNTLSSDIVSQLKQYQEPLQIVAVIDDETSREQIIRGFNMIRSWLPQSQLTFQSRQALSPEQQHTGEYLAFHLGELHQLVAYPFTQDVKRVFQGALIQMLNRKSQWITFVEGHGEASLFANKSSDLGQLYGLLKDAGWSSAAINFAKTPIISENTSLLIIPASRQQWLPAEEKLLTEYLERGGNLLLLVDPESYFPVAIQQKIPVTRFLGTLVDWNGFQNGTPHPAVVIVNQFSQHPVVSHINSLLAFPWSAGLKLNTQLLQQTKDWNIEPIITTHSGVWNELDIQKEELVYNAQSGEQQQVFVLAYSFTNNKNKQKIVVVGDSHFLSDTAINNYANKQFSLNLISWLTNIEQTDVQALPVEDRYVEPSSWLNWSLLWGTMLFLPLSILFIGFKFFWKP</sequence>
<feature type="transmembrane region" description="Helical" evidence="1">
    <location>
        <begin position="212"/>
        <end position="236"/>
    </location>
</feature>
<keyword evidence="1" id="KW-0472">Membrane</keyword>
<feature type="transmembrane region" description="Helical" evidence="1">
    <location>
        <begin position="170"/>
        <end position="192"/>
    </location>
</feature>
<gene>
    <name evidence="2" type="ORF">ABVT43_14360</name>
</gene>
<dbReference type="SUPFAM" id="SSF52317">
    <property type="entry name" value="Class I glutamine amidotransferase-like"/>
    <property type="match status" value="1"/>
</dbReference>
<feature type="transmembrane region" description="Helical" evidence="1">
    <location>
        <begin position="110"/>
        <end position="131"/>
    </location>
</feature>
<feature type="transmembrane region" description="Helical" evidence="1">
    <location>
        <begin position="248"/>
        <end position="268"/>
    </location>
</feature>
<organism evidence="2 3">
    <name type="scientific">Aliikangiella maris</name>
    <dbReference type="NCBI Taxonomy" id="3162458"/>
    <lineage>
        <taxon>Bacteria</taxon>
        <taxon>Pseudomonadati</taxon>
        <taxon>Pseudomonadota</taxon>
        <taxon>Gammaproteobacteria</taxon>
        <taxon>Oceanospirillales</taxon>
        <taxon>Pleioneaceae</taxon>
        <taxon>Aliikangiella</taxon>
    </lineage>
</organism>
<keyword evidence="1" id="KW-1133">Transmembrane helix</keyword>
<feature type="transmembrane region" description="Helical" evidence="1">
    <location>
        <begin position="137"/>
        <end position="158"/>
    </location>
</feature>
<keyword evidence="1" id="KW-0812">Transmembrane</keyword>
<dbReference type="InterPro" id="IPR029062">
    <property type="entry name" value="Class_I_gatase-like"/>
</dbReference>
<protein>
    <recommendedName>
        <fullName evidence="4">ABC transporter permease subunit</fullName>
    </recommendedName>
</protein>
<accession>A0ABV2BWL2</accession>
<proteinExistence type="predicted"/>
<name>A0ABV2BWL2_9GAMM</name>
<keyword evidence="3" id="KW-1185">Reference proteome</keyword>
<feature type="transmembrane region" description="Helical" evidence="1">
    <location>
        <begin position="12"/>
        <end position="37"/>
    </location>
</feature>
<feature type="transmembrane region" description="Helical" evidence="1">
    <location>
        <begin position="647"/>
        <end position="673"/>
    </location>
</feature>
<comment type="caution">
    <text evidence="2">The sequence shown here is derived from an EMBL/GenBank/DDBJ whole genome shotgun (WGS) entry which is preliminary data.</text>
</comment>
<evidence type="ECO:0008006" key="4">
    <source>
        <dbReference type="Google" id="ProtNLM"/>
    </source>
</evidence>
<dbReference type="EMBL" id="JBEVCJ010000020">
    <property type="protein sequence ID" value="MET1256320.1"/>
    <property type="molecule type" value="Genomic_DNA"/>
</dbReference>
<evidence type="ECO:0000313" key="2">
    <source>
        <dbReference type="EMBL" id="MET1256320.1"/>
    </source>
</evidence>
<evidence type="ECO:0000313" key="3">
    <source>
        <dbReference type="Proteomes" id="UP001548189"/>
    </source>
</evidence>
<feature type="transmembrane region" description="Helical" evidence="1">
    <location>
        <begin position="57"/>
        <end position="81"/>
    </location>
</feature>
<evidence type="ECO:0000256" key="1">
    <source>
        <dbReference type="SAM" id="Phobius"/>
    </source>
</evidence>
<reference evidence="2 3" key="1">
    <citation type="submission" date="2024-06" db="EMBL/GenBank/DDBJ databases">
        <authorList>
            <person name="Li F."/>
        </authorList>
    </citation>
    <scope>NUCLEOTIDE SEQUENCE [LARGE SCALE GENOMIC DNA]</scope>
    <source>
        <strain evidence="2 3">GXAS 311</strain>
    </source>
</reference>